<gene>
    <name evidence="2" type="ordered locus">HTH_1574</name>
</gene>
<dbReference type="STRING" id="608538.HTH_1574"/>
<keyword evidence="3" id="KW-1185">Reference proteome</keyword>
<dbReference type="CAZy" id="GT4">
    <property type="family name" value="Glycosyltransferase Family 4"/>
</dbReference>
<protein>
    <submittedName>
        <fullName evidence="2">Glycosyltransferase, group 1</fullName>
    </submittedName>
</protein>
<dbReference type="Proteomes" id="UP000002574">
    <property type="component" value="Chromosome"/>
</dbReference>
<dbReference type="Pfam" id="PF13692">
    <property type="entry name" value="Glyco_trans_1_4"/>
    <property type="match status" value="1"/>
</dbReference>
<dbReference type="RefSeq" id="WP_012964202.1">
    <property type="nucleotide sequence ID" value="NC_013799.1"/>
</dbReference>
<keyword evidence="2" id="KW-0808">Transferase</keyword>
<feature type="domain" description="Glycosyl transferase family 1" evidence="1">
    <location>
        <begin position="169"/>
        <end position="327"/>
    </location>
</feature>
<dbReference type="EMBL" id="AP011112">
    <property type="protein sequence ID" value="BAI70022.1"/>
    <property type="molecule type" value="Genomic_DNA"/>
</dbReference>
<evidence type="ECO:0000313" key="2">
    <source>
        <dbReference type="EMBL" id="BAI70022.1"/>
    </source>
</evidence>
<dbReference type="PATRIC" id="fig|608538.5.peg.1592"/>
<dbReference type="KEGG" id="hth:HTH_1574"/>
<dbReference type="OrthoDB" id="9806653at2"/>
<dbReference type="KEGG" id="hte:Hydth_1562"/>
<dbReference type="eggNOG" id="COG0438">
    <property type="taxonomic scope" value="Bacteria"/>
</dbReference>
<evidence type="ECO:0000259" key="1">
    <source>
        <dbReference type="Pfam" id="PF00534"/>
    </source>
</evidence>
<dbReference type="GO" id="GO:0016757">
    <property type="term" value="F:glycosyltransferase activity"/>
    <property type="evidence" value="ECO:0007669"/>
    <property type="project" value="InterPro"/>
</dbReference>
<dbReference type="PANTHER" id="PTHR12526:SF634">
    <property type="entry name" value="BLL3361 PROTEIN"/>
    <property type="match status" value="1"/>
</dbReference>
<dbReference type="SUPFAM" id="SSF53756">
    <property type="entry name" value="UDP-Glycosyltransferase/glycogen phosphorylase"/>
    <property type="match status" value="2"/>
</dbReference>
<evidence type="ECO:0000313" key="3">
    <source>
        <dbReference type="Proteomes" id="UP000002574"/>
    </source>
</evidence>
<dbReference type="Gene3D" id="3.40.50.2000">
    <property type="entry name" value="Glycogen Phosphorylase B"/>
    <property type="match status" value="4"/>
</dbReference>
<accession>D3DJM0</accession>
<reference evidence="2 3" key="1">
    <citation type="journal article" date="2010" name="J. Bacteriol.">
        <title>Complete genome sequence of the thermophilic, obligately chemolithoautotrophic hydrogen-oxidizing bacterium Hydrogenobacter thermophilus TK-6.</title>
        <authorList>
            <person name="Arai H."/>
            <person name="Kanbe H."/>
            <person name="Ishii M."/>
            <person name="Igarashi Y."/>
        </authorList>
    </citation>
    <scope>NUCLEOTIDE SEQUENCE [LARGE SCALE GENOMIC DNA]</scope>
    <source>
        <strain evidence="3">DSM 6534 / IAM 12695 / TK-6 [Tokyo]</strain>
    </source>
</reference>
<dbReference type="PANTHER" id="PTHR12526">
    <property type="entry name" value="GLYCOSYLTRANSFERASE"/>
    <property type="match status" value="1"/>
</dbReference>
<name>D3DJM0_HYDTT</name>
<proteinExistence type="predicted"/>
<organism evidence="2 3">
    <name type="scientific">Hydrogenobacter thermophilus (strain DSM 6534 / IAM 12695 / TK-6)</name>
    <dbReference type="NCBI Taxonomy" id="608538"/>
    <lineage>
        <taxon>Bacteria</taxon>
        <taxon>Pseudomonadati</taxon>
        <taxon>Aquificota</taxon>
        <taxon>Aquificia</taxon>
        <taxon>Aquificales</taxon>
        <taxon>Aquificaceae</taxon>
        <taxon>Hydrogenobacter</taxon>
    </lineage>
</organism>
<dbReference type="Pfam" id="PF00534">
    <property type="entry name" value="Glycos_transf_1"/>
    <property type="match status" value="1"/>
</dbReference>
<sequence length="891" mass="102585">MEGRIAIIHKFFPFDPEGVLGGAETVSVEIASGFAKLGWDVYFFGYLPKGNRVLEGVKFINYGEDYRLYEIFGEYRDLEFDACLCVHAYPVKTLLGFENIKRFFLIPQDMSFIEHGVKPYFINKYMDGVVCLSDYQKNAYMQWGISEKKLAKIPYGIDTDRYRPLSVRNFKRLMFAGATIKAKGIDLLLEAFKGLKKSLPDLELHIYGDATLWGSAEGVKVNEYLPGVFFHGKVSKEEVIRAYSESALCVIPTVPELYQESLPRSSLEAQACGCPVVGTKSGGLPETFLNGKTGFLVEPLSVDNLARVIENAIKKEDNLKAMSEEAVKFIKENFSFEKQIKKLEEYILSLPPRKERISSINYKDLNILYYTEVPLMPSKTSSCRRDYEIINILLEKGTNITYTHGFFTKDVEIEIKGLASSYRNFNMLIPIYQHLSAIGDHDLLWITEAWDLERLRKALVLAKRAKLVYHVPVVLDIMDSIYKQLSRGKDAGASFTQEEIETARTIERELYHLADMVIFVSEEEREFAIKEFGINREKTFVISNVHHPADAPTRAEGKSICFIGGILNYNNLLAIRYFLNTIYPYILKYDEEVEFYAIGDRTDELRLDQLVEDKSLLDLYKKKVHLVGWVKDIGKEIRKHKLSVAPLVSGSGVKGKILNSLEWGVPVVTTPIGAEGFPDIENSGIVVAKEPEEFANMVVSIVNDESLREELAKKGLKYVRDRFSKIAAEKTLEEMLFSIRNSIKTNFSQVKPCHYGIWGKYELIVPDNYKKVDDFDSVVWSVMSVFKDNFDIISFNFLDVYNIEPRVRPLLEDPPESYRWLPALFKRDLQKSFFRENELRYLHVDTILCYREYKPKGIRGKIIEWGLRNKMLFKKYPLLERLAKRVYRWIS</sequence>
<dbReference type="CDD" id="cd03801">
    <property type="entry name" value="GT4_PimA-like"/>
    <property type="match status" value="1"/>
</dbReference>
<dbReference type="InterPro" id="IPR001296">
    <property type="entry name" value="Glyco_trans_1"/>
</dbReference>
<dbReference type="AlphaFoldDB" id="D3DJM0"/>